<organism evidence="4 5">
    <name type="scientific">Saccharothrix texasensis</name>
    <dbReference type="NCBI Taxonomy" id="103734"/>
    <lineage>
        <taxon>Bacteria</taxon>
        <taxon>Bacillati</taxon>
        <taxon>Actinomycetota</taxon>
        <taxon>Actinomycetes</taxon>
        <taxon>Pseudonocardiales</taxon>
        <taxon>Pseudonocardiaceae</taxon>
        <taxon>Saccharothrix</taxon>
    </lineage>
</organism>
<evidence type="ECO:0000313" key="4">
    <source>
        <dbReference type="EMBL" id="ROP41136.1"/>
    </source>
</evidence>
<feature type="transmembrane region" description="Helical" evidence="2">
    <location>
        <begin position="299"/>
        <end position="317"/>
    </location>
</feature>
<sequence length="395" mass="42578">MPTKRRINWDVLRILAVLCVLLQHATRVGPANHPELGRPAFVFGFEFGASTLVVISAFFACASLAKGEPGRFLRNRLARLLPAYLVAVVCTYTVLRHFTPDGWSELEPRDLLVNVLMLQSWFPEARLVDVAYWTLPIQITGFVAGALLVSRIRGRAVKALLWTLVVVPLVIRDWTADPGLVHVLYNGLGAQRAQLFAIGIAIWLWSKGRLGDRHLFALLTAALLAQAGHSGDLGSTIGFGVLLIGVCAAAGGPDWDVAPVRLLSRPIKWLAGISYGVYLVHQELGYVVMAVVAPYGGPWTQLAFFTASAVFLGWLLTKFVERPAHRALTASRPTLAGLLLTARLHAAQSHLGSVGAVPFSRAPLWRPVSHASTSAAAPPTAGDVAPSAPVNAQLR</sequence>
<evidence type="ECO:0000256" key="1">
    <source>
        <dbReference type="SAM" id="MobiDB-lite"/>
    </source>
</evidence>
<evidence type="ECO:0000256" key="2">
    <source>
        <dbReference type="SAM" id="Phobius"/>
    </source>
</evidence>
<dbReference type="GO" id="GO:0009103">
    <property type="term" value="P:lipopolysaccharide biosynthetic process"/>
    <property type="evidence" value="ECO:0007669"/>
    <property type="project" value="TreeGrafter"/>
</dbReference>
<dbReference type="AlphaFoldDB" id="A0A3N1HF75"/>
<dbReference type="GO" id="GO:0016747">
    <property type="term" value="F:acyltransferase activity, transferring groups other than amino-acyl groups"/>
    <property type="evidence" value="ECO:0007669"/>
    <property type="project" value="InterPro"/>
</dbReference>
<reference evidence="4 5" key="1">
    <citation type="submission" date="2018-11" db="EMBL/GenBank/DDBJ databases">
        <title>Sequencing the genomes of 1000 actinobacteria strains.</title>
        <authorList>
            <person name="Klenk H.-P."/>
        </authorList>
    </citation>
    <scope>NUCLEOTIDE SEQUENCE [LARGE SCALE GENOMIC DNA]</scope>
    <source>
        <strain evidence="4 5">DSM 44231</strain>
    </source>
</reference>
<dbReference type="PANTHER" id="PTHR23028:SF53">
    <property type="entry name" value="ACYL_TRANSF_3 DOMAIN-CONTAINING PROTEIN"/>
    <property type="match status" value="1"/>
</dbReference>
<dbReference type="PANTHER" id="PTHR23028">
    <property type="entry name" value="ACETYLTRANSFERASE"/>
    <property type="match status" value="1"/>
</dbReference>
<dbReference type="GO" id="GO:0016020">
    <property type="term" value="C:membrane"/>
    <property type="evidence" value="ECO:0007669"/>
    <property type="project" value="TreeGrafter"/>
</dbReference>
<name>A0A3N1HF75_9PSEU</name>
<dbReference type="EMBL" id="RJKM01000001">
    <property type="protein sequence ID" value="ROP41136.1"/>
    <property type="molecule type" value="Genomic_DNA"/>
</dbReference>
<feature type="transmembrane region" description="Helical" evidence="2">
    <location>
        <begin position="269"/>
        <end position="293"/>
    </location>
</feature>
<feature type="transmembrane region" description="Helical" evidence="2">
    <location>
        <begin position="77"/>
        <end position="95"/>
    </location>
</feature>
<feature type="transmembrane region" description="Helical" evidence="2">
    <location>
        <begin position="156"/>
        <end position="171"/>
    </location>
</feature>
<comment type="caution">
    <text evidence="4">The sequence shown here is derived from an EMBL/GenBank/DDBJ whole genome shotgun (WGS) entry which is preliminary data.</text>
</comment>
<dbReference type="InterPro" id="IPR002656">
    <property type="entry name" value="Acyl_transf_3_dom"/>
</dbReference>
<feature type="region of interest" description="Disordered" evidence="1">
    <location>
        <begin position="373"/>
        <end position="395"/>
    </location>
</feature>
<dbReference type="Pfam" id="PF01757">
    <property type="entry name" value="Acyl_transf_3"/>
    <property type="match status" value="1"/>
</dbReference>
<gene>
    <name evidence="4" type="ORF">EDD40_6561</name>
</gene>
<keyword evidence="2" id="KW-0472">Membrane</keyword>
<keyword evidence="2" id="KW-0812">Transmembrane</keyword>
<feature type="transmembrane region" description="Helical" evidence="2">
    <location>
        <begin position="237"/>
        <end position="257"/>
    </location>
</feature>
<evidence type="ECO:0000313" key="5">
    <source>
        <dbReference type="Proteomes" id="UP000268727"/>
    </source>
</evidence>
<keyword evidence="5" id="KW-1185">Reference proteome</keyword>
<evidence type="ECO:0000259" key="3">
    <source>
        <dbReference type="Pfam" id="PF01757"/>
    </source>
</evidence>
<proteinExistence type="predicted"/>
<protein>
    <submittedName>
        <fullName evidence="4">Peptidoglycan/LPS O-acetylase OafA/YrhL</fullName>
    </submittedName>
</protein>
<keyword evidence="2" id="KW-1133">Transmembrane helix</keyword>
<feature type="transmembrane region" description="Helical" evidence="2">
    <location>
        <begin position="40"/>
        <end position="65"/>
    </location>
</feature>
<dbReference type="InterPro" id="IPR050879">
    <property type="entry name" value="Acyltransferase_3"/>
</dbReference>
<dbReference type="Proteomes" id="UP000268727">
    <property type="component" value="Unassembled WGS sequence"/>
</dbReference>
<feature type="domain" description="Acyltransferase 3" evidence="3">
    <location>
        <begin position="8"/>
        <end position="317"/>
    </location>
</feature>
<feature type="transmembrane region" description="Helical" evidence="2">
    <location>
        <begin position="130"/>
        <end position="149"/>
    </location>
</feature>
<accession>A0A3N1HF75</accession>